<dbReference type="InterPro" id="IPR019600">
    <property type="entry name" value="Hemin_uptake_protein_HemP"/>
</dbReference>
<comment type="caution">
    <text evidence="1">The sequence shown here is derived from an EMBL/GenBank/DDBJ whole genome shotgun (WGS) entry which is preliminary data.</text>
</comment>
<evidence type="ECO:0000313" key="1">
    <source>
        <dbReference type="EMBL" id="KKN80031.1"/>
    </source>
</evidence>
<gene>
    <name evidence="1" type="ORF">LCGC14_0334140</name>
</gene>
<accession>A0A0F9W2Z5</accession>
<dbReference type="Gene3D" id="2.10.70.10">
    <property type="entry name" value="Complement Module, domain 1"/>
    <property type="match status" value="1"/>
</dbReference>
<reference evidence="1" key="1">
    <citation type="journal article" date="2015" name="Nature">
        <title>Complex archaea that bridge the gap between prokaryotes and eukaryotes.</title>
        <authorList>
            <person name="Spang A."/>
            <person name="Saw J.H."/>
            <person name="Jorgensen S.L."/>
            <person name="Zaremba-Niedzwiedzka K."/>
            <person name="Martijn J."/>
            <person name="Lind A.E."/>
            <person name="van Eijk R."/>
            <person name="Schleper C."/>
            <person name="Guy L."/>
            <person name="Ettema T.J."/>
        </authorList>
    </citation>
    <scope>NUCLEOTIDE SEQUENCE</scope>
</reference>
<organism evidence="1">
    <name type="scientific">marine sediment metagenome</name>
    <dbReference type="NCBI Taxonomy" id="412755"/>
    <lineage>
        <taxon>unclassified sequences</taxon>
        <taxon>metagenomes</taxon>
        <taxon>ecological metagenomes</taxon>
    </lineage>
</organism>
<dbReference type="Pfam" id="PF10636">
    <property type="entry name" value="hemP"/>
    <property type="match status" value="1"/>
</dbReference>
<name>A0A0F9W2Z5_9ZZZZ</name>
<evidence type="ECO:0008006" key="2">
    <source>
        <dbReference type="Google" id="ProtNLM"/>
    </source>
</evidence>
<dbReference type="EMBL" id="LAZR01000238">
    <property type="protein sequence ID" value="KKN80031.1"/>
    <property type="molecule type" value="Genomic_DNA"/>
</dbReference>
<proteinExistence type="predicted"/>
<dbReference type="AlphaFoldDB" id="A0A0F9W2Z5"/>
<sequence>MTFHSPPDKQEKLDVLPTYAAKDLTEGGDLAQIVLDGQTYTLRITRAGKLILTK</sequence>
<protein>
    <recommendedName>
        <fullName evidence="2">Hemin uptake protein hemP</fullName>
    </recommendedName>
</protein>